<dbReference type="Pfam" id="PF17830">
    <property type="entry name" value="STI1-HOP_DP"/>
    <property type="match status" value="1"/>
</dbReference>
<feature type="compositionally biased region" description="Acidic residues" evidence="4">
    <location>
        <begin position="1"/>
        <end position="13"/>
    </location>
</feature>
<feature type="compositionally biased region" description="Basic and acidic residues" evidence="4">
    <location>
        <begin position="336"/>
        <end position="352"/>
    </location>
</feature>
<evidence type="ECO:0000259" key="5">
    <source>
        <dbReference type="Pfam" id="PF09229"/>
    </source>
</evidence>
<dbReference type="InterPro" id="IPR051966">
    <property type="entry name" value="RPAP3"/>
</dbReference>
<feature type="region of interest" description="Disordered" evidence="4">
    <location>
        <begin position="1"/>
        <end position="40"/>
    </location>
</feature>
<dbReference type="GO" id="GO:0051087">
    <property type="term" value="F:protein-folding chaperone binding"/>
    <property type="evidence" value="ECO:0007669"/>
    <property type="project" value="InterPro"/>
</dbReference>
<evidence type="ECO:0000256" key="1">
    <source>
        <dbReference type="ARBA" id="ARBA00006817"/>
    </source>
</evidence>
<proteinExistence type="inferred from homology"/>
<keyword evidence="8" id="KW-1185">Reference proteome</keyword>
<gene>
    <name evidence="7" type="ORF">CYMTET_53861</name>
</gene>
<comment type="caution">
    <text evidence="7">The sequence shown here is derived from an EMBL/GenBank/DDBJ whole genome shotgun (WGS) entry which is preliminary data.</text>
</comment>
<dbReference type="InterPro" id="IPR036338">
    <property type="entry name" value="Aha1"/>
</dbReference>
<feature type="domain" description="Activator of Hsp90 ATPase AHSA1-like N-terminal" evidence="5">
    <location>
        <begin position="383"/>
        <end position="534"/>
    </location>
</feature>
<dbReference type="SMART" id="SM00028">
    <property type="entry name" value="TPR"/>
    <property type="match status" value="3"/>
</dbReference>
<dbReference type="Gene3D" id="1.10.260.100">
    <property type="match status" value="1"/>
</dbReference>
<dbReference type="PANTHER" id="PTHR46423">
    <property type="entry name" value="RNA POLYMERASE II-ASSOCIATED PROTEIN 3"/>
    <property type="match status" value="1"/>
</dbReference>
<feature type="compositionally biased region" description="Polar residues" evidence="4">
    <location>
        <begin position="356"/>
        <end position="369"/>
    </location>
</feature>
<dbReference type="EMBL" id="LGRX02035185">
    <property type="protein sequence ID" value="KAK3235973.1"/>
    <property type="molecule type" value="Genomic_DNA"/>
</dbReference>
<dbReference type="PANTHER" id="PTHR46423:SF1">
    <property type="entry name" value="RNA POLYMERASE II-ASSOCIATED PROTEIN 3"/>
    <property type="match status" value="1"/>
</dbReference>
<evidence type="ECO:0000256" key="3">
    <source>
        <dbReference type="ARBA" id="ARBA00022803"/>
    </source>
</evidence>
<feature type="region of interest" description="Disordered" evidence="4">
    <location>
        <begin position="336"/>
        <end position="371"/>
    </location>
</feature>
<accession>A0AAE0EPB3</accession>
<evidence type="ECO:0000313" key="8">
    <source>
        <dbReference type="Proteomes" id="UP001190700"/>
    </source>
</evidence>
<evidence type="ECO:0000313" key="7">
    <source>
        <dbReference type="EMBL" id="KAK3235973.1"/>
    </source>
</evidence>
<dbReference type="GO" id="GO:0101031">
    <property type="term" value="C:protein folding chaperone complex"/>
    <property type="evidence" value="ECO:0007669"/>
    <property type="project" value="TreeGrafter"/>
</dbReference>
<organism evidence="7 8">
    <name type="scientific">Cymbomonas tetramitiformis</name>
    <dbReference type="NCBI Taxonomy" id="36881"/>
    <lineage>
        <taxon>Eukaryota</taxon>
        <taxon>Viridiplantae</taxon>
        <taxon>Chlorophyta</taxon>
        <taxon>Pyramimonadophyceae</taxon>
        <taxon>Pyramimonadales</taxon>
        <taxon>Pyramimonadaceae</taxon>
        <taxon>Cymbomonas</taxon>
    </lineage>
</organism>
<dbReference type="SUPFAM" id="SSF48452">
    <property type="entry name" value="TPR-like"/>
    <property type="match status" value="1"/>
</dbReference>
<dbReference type="InterPro" id="IPR041243">
    <property type="entry name" value="STI1/HOP_DP"/>
</dbReference>
<comment type="similarity">
    <text evidence="1">Belongs to the AHA1 family.</text>
</comment>
<dbReference type="Pfam" id="PF09229">
    <property type="entry name" value="Aha1_N"/>
    <property type="match status" value="1"/>
</dbReference>
<keyword evidence="3" id="KW-0802">TPR repeat</keyword>
<evidence type="ECO:0000256" key="2">
    <source>
        <dbReference type="ARBA" id="ARBA00022737"/>
    </source>
</evidence>
<dbReference type="InterPro" id="IPR019734">
    <property type="entry name" value="TPR_rpt"/>
</dbReference>
<protein>
    <submittedName>
        <fullName evidence="7">Uncharacterized protein</fullName>
    </submittedName>
</protein>
<dbReference type="InterPro" id="IPR011990">
    <property type="entry name" value="TPR-like_helical_dom_sf"/>
</dbReference>
<dbReference type="Gene3D" id="1.25.40.10">
    <property type="entry name" value="Tetratricopeptide repeat domain"/>
    <property type="match status" value="1"/>
</dbReference>
<dbReference type="InterPro" id="IPR015310">
    <property type="entry name" value="AHSA1-like_N"/>
</dbReference>
<dbReference type="GO" id="GO:0001671">
    <property type="term" value="F:ATPase activator activity"/>
    <property type="evidence" value="ECO:0007669"/>
    <property type="project" value="InterPro"/>
</dbReference>
<reference evidence="7 8" key="1">
    <citation type="journal article" date="2015" name="Genome Biol. Evol.">
        <title>Comparative Genomics of a Bacterivorous Green Alga Reveals Evolutionary Causalities and Consequences of Phago-Mixotrophic Mode of Nutrition.</title>
        <authorList>
            <person name="Burns J.A."/>
            <person name="Paasch A."/>
            <person name="Narechania A."/>
            <person name="Kim E."/>
        </authorList>
    </citation>
    <scope>NUCLEOTIDE SEQUENCE [LARGE SCALE GENOMIC DNA]</scope>
    <source>
        <strain evidence="7 8">PLY_AMNH</strain>
    </source>
</reference>
<keyword evidence="2" id="KW-0677">Repeat</keyword>
<dbReference type="SUPFAM" id="SSF103111">
    <property type="entry name" value="Activator of Hsp90 ATPase, Aha1"/>
    <property type="match status" value="1"/>
</dbReference>
<sequence length="538" mass="60154">MVTLVEDDSDDEVGFSINPTKPEKDDLDRSTPTGTGTGTGLTVEEMISKEEEVIKKQQAETLKRSGLPFFNEDESVDELIERLRSKPSFNQKFLREPDFLERIQELKKHPEKISQFMSDPRVMQAFCCLQGMGLNVSEQDLQKAEREGHMSDRPVISAQEKDGAQQYSTVADAKAAGNASFKAGELRAALALYERARELAEGVAPSDEVIPIISNIALVFIKLTRFKDAEAACTQAIDEVPKDDLQRISLTKVFFRRSLARERQKQLTEALSDMEQAATAAAEDVRREVQRIQNTGSMLARRQPYTQAAVKSLQIEVTRLQKEVARLKELALVEAKNKASSEERRREERDLGALRSSGQALPSQPTTAKQVPAPYAPGVVAEQDWSFWAKNRLSELLVGSKEVKGAEHWMPDGGVIRVHHLDLAKSEVHASVKLKKGKRALYYDLDISCQWEAVSNTADGTTKSSQRSKLAGIFRLYNVSQETQYCPGGSQNSSYIYSIGYDPRNTSNWAMAVKEEAQELFHAVSEKVGKLILELQRK</sequence>
<dbReference type="AlphaFoldDB" id="A0AAE0EPB3"/>
<dbReference type="Gene3D" id="3.15.10.20">
    <property type="entry name" value="Activator of Hsp90 ATPase Aha1, N-terminal domain"/>
    <property type="match status" value="1"/>
</dbReference>
<name>A0AAE0EPB3_9CHLO</name>
<evidence type="ECO:0000259" key="6">
    <source>
        <dbReference type="Pfam" id="PF17830"/>
    </source>
</evidence>
<feature type="domain" description="STI1/HOP DP" evidence="6">
    <location>
        <begin position="80"/>
        <end position="130"/>
    </location>
</feature>
<evidence type="ECO:0000256" key="4">
    <source>
        <dbReference type="SAM" id="MobiDB-lite"/>
    </source>
</evidence>
<dbReference type="Proteomes" id="UP001190700">
    <property type="component" value="Unassembled WGS sequence"/>
</dbReference>